<dbReference type="Pfam" id="PF00856">
    <property type="entry name" value="SET"/>
    <property type="match status" value="1"/>
</dbReference>
<dbReference type="InterPro" id="IPR053185">
    <property type="entry name" value="SET_domain_protein"/>
</dbReference>
<evidence type="ECO:0000313" key="3">
    <source>
        <dbReference type="EMBL" id="KAK7746083.1"/>
    </source>
</evidence>
<gene>
    <name evidence="3" type="ORF">SLS62_009543</name>
</gene>
<protein>
    <recommendedName>
        <fullName evidence="2">SET domain-containing protein</fullName>
    </recommendedName>
</protein>
<feature type="region of interest" description="Disordered" evidence="1">
    <location>
        <begin position="90"/>
        <end position="121"/>
    </location>
</feature>
<dbReference type="PANTHER" id="PTHR47332:SF4">
    <property type="entry name" value="SET DOMAIN-CONTAINING PROTEIN 5"/>
    <property type="match status" value="1"/>
</dbReference>
<evidence type="ECO:0000256" key="1">
    <source>
        <dbReference type="SAM" id="MobiDB-lite"/>
    </source>
</evidence>
<dbReference type="InterPro" id="IPR046341">
    <property type="entry name" value="SET_dom_sf"/>
</dbReference>
<dbReference type="EMBL" id="JAKJXP020000102">
    <property type="protein sequence ID" value="KAK7746083.1"/>
    <property type="molecule type" value="Genomic_DNA"/>
</dbReference>
<dbReference type="Gene3D" id="2.170.270.10">
    <property type="entry name" value="SET domain"/>
    <property type="match status" value="1"/>
</dbReference>
<dbReference type="SUPFAM" id="SSF82199">
    <property type="entry name" value="SET domain"/>
    <property type="match status" value="1"/>
</dbReference>
<evidence type="ECO:0000313" key="4">
    <source>
        <dbReference type="Proteomes" id="UP001320420"/>
    </source>
</evidence>
<organism evidence="3 4">
    <name type="scientific">Diatrype stigma</name>
    <dbReference type="NCBI Taxonomy" id="117547"/>
    <lineage>
        <taxon>Eukaryota</taxon>
        <taxon>Fungi</taxon>
        <taxon>Dikarya</taxon>
        <taxon>Ascomycota</taxon>
        <taxon>Pezizomycotina</taxon>
        <taxon>Sordariomycetes</taxon>
        <taxon>Xylariomycetidae</taxon>
        <taxon>Xylariales</taxon>
        <taxon>Diatrypaceae</taxon>
        <taxon>Diatrype</taxon>
    </lineage>
</organism>
<reference evidence="3 4" key="1">
    <citation type="submission" date="2024-02" db="EMBL/GenBank/DDBJ databases">
        <title>De novo assembly and annotation of 12 fungi associated with fruit tree decline syndrome in Ontario, Canada.</title>
        <authorList>
            <person name="Sulman M."/>
            <person name="Ellouze W."/>
            <person name="Ilyukhin E."/>
        </authorList>
    </citation>
    <scope>NUCLEOTIDE SEQUENCE [LARGE SCALE GENOMIC DNA]</scope>
    <source>
        <strain evidence="3 4">M11/M66-122</strain>
    </source>
</reference>
<evidence type="ECO:0000259" key="2">
    <source>
        <dbReference type="PROSITE" id="PS50280"/>
    </source>
</evidence>
<dbReference type="AlphaFoldDB" id="A0AAN9UEB3"/>
<keyword evidence="4" id="KW-1185">Reference proteome</keyword>
<name>A0AAN9UEB3_9PEZI</name>
<dbReference type="PROSITE" id="PS50280">
    <property type="entry name" value="SET"/>
    <property type="match status" value="1"/>
</dbReference>
<dbReference type="InterPro" id="IPR001214">
    <property type="entry name" value="SET_dom"/>
</dbReference>
<sequence length="309" mass="33890">MLRTIILIYHKRVNLPDVPGEGRTLLQAVANYCGSDDGSETSHGAGHAGNHKDAKGSSSTSPLTASSTTCEICKCCGKLINFTVPEPDNWTVVSNPNHQPKPATPEGTTDAKPADKQPSPAPIVPEKYTNYYFCIQPSTLGGLGAFAVRNIRRGTVILAEKALFHANERNLYDVIDKLSPDLQSAYLRLHAHYEKPNVDQKTAIFRTNSLVPPNSFSTRRGMSIFLVASRFNNACPPRQNITYNYHKAKGCLVFTAKDDIPKGKELTIHYGGQPRSLFLKWGFRCACGACKPLTDAQCADLTNSCPNWH</sequence>
<comment type="caution">
    <text evidence="3">The sequence shown here is derived from an EMBL/GenBank/DDBJ whole genome shotgun (WGS) entry which is preliminary data.</text>
</comment>
<accession>A0AAN9UEB3</accession>
<feature type="region of interest" description="Disordered" evidence="1">
    <location>
        <begin position="37"/>
        <end position="62"/>
    </location>
</feature>
<dbReference type="Proteomes" id="UP001320420">
    <property type="component" value="Unassembled WGS sequence"/>
</dbReference>
<dbReference type="PANTHER" id="PTHR47332">
    <property type="entry name" value="SET DOMAIN-CONTAINING PROTEIN 5"/>
    <property type="match status" value="1"/>
</dbReference>
<feature type="domain" description="SET" evidence="2">
    <location>
        <begin position="126"/>
        <end position="271"/>
    </location>
</feature>
<dbReference type="CDD" id="cd20071">
    <property type="entry name" value="SET_SMYD"/>
    <property type="match status" value="1"/>
</dbReference>
<proteinExistence type="predicted"/>